<dbReference type="Gene3D" id="3.40.50.720">
    <property type="entry name" value="NAD(P)-binding Rossmann-like Domain"/>
    <property type="match status" value="1"/>
</dbReference>
<organism evidence="4 5">
    <name type="scientific">Bimuria novae-zelandiae CBS 107.79</name>
    <dbReference type="NCBI Taxonomy" id="1447943"/>
    <lineage>
        <taxon>Eukaryota</taxon>
        <taxon>Fungi</taxon>
        <taxon>Dikarya</taxon>
        <taxon>Ascomycota</taxon>
        <taxon>Pezizomycotina</taxon>
        <taxon>Dothideomycetes</taxon>
        <taxon>Pleosporomycetidae</taxon>
        <taxon>Pleosporales</taxon>
        <taxon>Massarineae</taxon>
        <taxon>Didymosphaeriaceae</taxon>
        <taxon>Bimuria</taxon>
    </lineage>
</organism>
<dbReference type="PRINTS" id="PR00081">
    <property type="entry name" value="GDHRDH"/>
</dbReference>
<proteinExistence type="inferred from homology"/>
<name>A0A6A5ULP9_9PLEO</name>
<dbReference type="PANTHER" id="PTHR42760:SF37">
    <property type="entry name" value="CLAVALDEHYDE DEHYDROGENASE"/>
    <property type="match status" value="1"/>
</dbReference>
<dbReference type="InterPro" id="IPR036291">
    <property type="entry name" value="NAD(P)-bd_dom_sf"/>
</dbReference>
<dbReference type="Pfam" id="PF00106">
    <property type="entry name" value="adh_short"/>
    <property type="match status" value="1"/>
</dbReference>
<gene>
    <name evidence="4" type="ORF">BU23DRAFT_48712</name>
</gene>
<evidence type="ECO:0000256" key="1">
    <source>
        <dbReference type="ARBA" id="ARBA00006484"/>
    </source>
</evidence>
<evidence type="ECO:0000256" key="3">
    <source>
        <dbReference type="RuleBase" id="RU000363"/>
    </source>
</evidence>
<reference evidence="4" key="1">
    <citation type="journal article" date="2020" name="Stud. Mycol.">
        <title>101 Dothideomycetes genomes: a test case for predicting lifestyles and emergence of pathogens.</title>
        <authorList>
            <person name="Haridas S."/>
            <person name="Albert R."/>
            <person name="Binder M."/>
            <person name="Bloem J."/>
            <person name="Labutti K."/>
            <person name="Salamov A."/>
            <person name="Andreopoulos B."/>
            <person name="Baker S."/>
            <person name="Barry K."/>
            <person name="Bills G."/>
            <person name="Bluhm B."/>
            <person name="Cannon C."/>
            <person name="Castanera R."/>
            <person name="Culley D."/>
            <person name="Daum C."/>
            <person name="Ezra D."/>
            <person name="Gonzalez J."/>
            <person name="Henrissat B."/>
            <person name="Kuo A."/>
            <person name="Liang C."/>
            <person name="Lipzen A."/>
            <person name="Lutzoni F."/>
            <person name="Magnuson J."/>
            <person name="Mondo S."/>
            <person name="Nolan M."/>
            <person name="Ohm R."/>
            <person name="Pangilinan J."/>
            <person name="Park H.-J."/>
            <person name="Ramirez L."/>
            <person name="Alfaro M."/>
            <person name="Sun H."/>
            <person name="Tritt A."/>
            <person name="Yoshinaga Y."/>
            <person name="Zwiers L.-H."/>
            <person name="Turgeon B."/>
            <person name="Goodwin S."/>
            <person name="Spatafora J."/>
            <person name="Crous P."/>
            <person name="Grigoriev I."/>
        </authorList>
    </citation>
    <scope>NUCLEOTIDE SEQUENCE</scope>
    <source>
        <strain evidence="4">CBS 107.79</strain>
    </source>
</reference>
<sequence length="299" mass="32219">MTTPPAHYGYGFVGYQNLHNDIYPAITASITPALQQPGKVVLVTGAGRGIGRSIALQYAHASVAAIVLCARTSSELDEVAVSIQKINSTIRVHKRPIDVTKDDAVKTLAQDVQRDEGRLDILVNNAGASAPWVHLTASDSSSWWNTFEVNLKGSYLFLQAFLSLLVLTAEKGNTTVDVVNVSSMGAHVVSPGASAYQISKLAVLRLSEFVNVEYGAKGVNTVSLHPGGVPTALGTQEESIRPYLIDTAELCGGFVVWLTAEPRTWLAGRYVSATWDVDVLESMRDGIVKEDKLKMFMSV</sequence>
<evidence type="ECO:0000256" key="2">
    <source>
        <dbReference type="ARBA" id="ARBA00023002"/>
    </source>
</evidence>
<evidence type="ECO:0000313" key="5">
    <source>
        <dbReference type="Proteomes" id="UP000800036"/>
    </source>
</evidence>
<dbReference type="InterPro" id="IPR002347">
    <property type="entry name" value="SDR_fam"/>
</dbReference>
<dbReference type="CDD" id="cd05233">
    <property type="entry name" value="SDR_c"/>
    <property type="match status" value="1"/>
</dbReference>
<dbReference type="EMBL" id="ML976775">
    <property type="protein sequence ID" value="KAF1964849.1"/>
    <property type="molecule type" value="Genomic_DNA"/>
</dbReference>
<dbReference type="OrthoDB" id="1933717at2759"/>
<evidence type="ECO:0000313" key="4">
    <source>
        <dbReference type="EMBL" id="KAF1964849.1"/>
    </source>
</evidence>
<keyword evidence="2" id="KW-0560">Oxidoreductase</keyword>
<dbReference type="GO" id="GO:0016616">
    <property type="term" value="F:oxidoreductase activity, acting on the CH-OH group of donors, NAD or NADP as acceptor"/>
    <property type="evidence" value="ECO:0007669"/>
    <property type="project" value="TreeGrafter"/>
</dbReference>
<dbReference type="AlphaFoldDB" id="A0A6A5ULP9"/>
<dbReference type="PANTHER" id="PTHR42760">
    <property type="entry name" value="SHORT-CHAIN DEHYDROGENASES/REDUCTASES FAMILY MEMBER"/>
    <property type="match status" value="1"/>
</dbReference>
<protein>
    <submittedName>
        <fullName evidence="4">NAD(P)-binding protein</fullName>
    </submittedName>
</protein>
<comment type="similarity">
    <text evidence="1 3">Belongs to the short-chain dehydrogenases/reductases (SDR) family.</text>
</comment>
<dbReference type="SUPFAM" id="SSF51735">
    <property type="entry name" value="NAD(P)-binding Rossmann-fold domains"/>
    <property type="match status" value="1"/>
</dbReference>
<dbReference type="Proteomes" id="UP000800036">
    <property type="component" value="Unassembled WGS sequence"/>
</dbReference>
<accession>A0A6A5ULP9</accession>
<dbReference type="PRINTS" id="PR00080">
    <property type="entry name" value="SDRFAMILY"/>
</dbReference>
<keyword evidence="5" id="KW-1185">Reference proteome</keyword>